<feature type="transmembrane region" description="Helical" evidence="11">
    <location>
        <begin position="615"/>
        <end position="643"/>
    </location>
</feature>
<evidence type="ECO:0000256" key="9">
    <source>
        <dbReference type="ARBA" id="ARBA00023136"/>
    </source>
</evidence>
<feature type="transmembrane region" description="Helical" evidence="11">
    <location>
        <begin position="1252"/>
        <end position="1277"/>
    </location>
</feature>
<keyword evidence="3" id="KW-0813">Transport</keyword>
<feature type="transmembrane region" description="Helical" evidence="11">
    <location>
        <begin position="1503"/>
        <end position="1521"/>
    </location>
</feature>
<keyword evidence="4" id="KW-1003">Cell membrane</keyword>
<evidence type="ECO:0000313" key="12">
    <source>
        <dbReference type="EMBL" id="KAH0818715.1"/>
    </source>
</evidence>
<feature type="transmembrane region" description="Helical" evidence="11">
    <location>
        <begin position="109"/>
        <end position="127"/>
    </location>
</feature>
<comment type="caution">
    <text evidence="12">The sequence shown here is derived from an EMBL/GenBank/DDBJ whole genome shotgun (WGS) entry which is preliminary data.</text>
</comment>
<keyword evidence="9 11" id="KW-0472">Membrane</keyword>
<feature type="transmembrane region" description="Helical" evidence="11">
    <location>
        <begin position="78"/>
        <end position="97"/>
    </location>
</feature>
<feature type="transmembrane region" description="Helical" evidence="11">
    <location>
        <begin position="33"/>
        <end position="57"/>
    </location>
</feature>
<evidence type="ECO:0000256" key="4">
    <source>
        <dbReference type="ARBA" id="ARBA00022475"/>
    </source>
</evidence>
<feature type="transmembrane region" description="Helical" evidence="11">
    <location>
        <begin position="308"/>
        <end position="325"/>
    </location>
</feature>
<feature type="transmembrane region" description="Helical" evidence="11">
    <location>
        <begin position="1059"/>
        <end position="1083"/>
    </location>
</feature>
<feature type="transmembrane region" description="Helical" evidence="11">
    <location>
        <begin position="860"/>
        <end position="883"/>
    </location>
</feature>
<dbReference type="InterPro" id="IPR038377">
    <property type="entry name" value="Na/Glc_symporter_sf"/>
</dbReference>
<feature type="transmembrane region" description="Helical" evidence="11">
    <location>
        <begin position="378"/>
        <end position="401"/>
    </location>
</feature>
<feature type="transmembrane region" description="Helical" evidence="11">
    <location>
        <begin position="709"/>
        <end position="728"/>
    </location>
</feature>
<feature type="transmembrane region" description="Helical" evidence="11">
    <location>
        <begin position="483"/>
        <end position="501"/>
    </location>
</feature>
<feature type="transmembrane region" description="Helical" evidence="11">
    <location>
        <begin position="190"/>
        <end position="208"/>
    </location>
</feature>
<dbReference type="NCBIfam" id="TIGR00813">
    <property type="entry name" value="sss"/>
    <property type="match status" value="1"/>
</dbReference>
<feature type="transmembrane region" description="Helical" evidence="11">
    <location>
        <begin position="903"/>
        <end position="926"/>
    </location>
</feature>
<sequence>MKIVPIALSITVSQFTGITLIGVPADVYIYGATYWLACLSLVFVVPLMIYVYLPVFYNLELTSTYEYLEKRFDSKTKLLVSGFYIMCSDITLALIAYGPALVFSTATGIDVQVVSFVVCGICVFYTAIGGLRTVIWTDVFQFVVIFGSLASIFVISLGKLGGFQTIWMKAVDGGRLDIFDFDLDPTKRDSFWIIIIGSTIQLLCQICSDPTSVQKFLAVSTFKDAAWSVIYFGLSFALIITFCILIGLGINAKYSDCDPFITKQIAQGDQLTPYYVMDFAENFPGVFGLFIAGIVSAAMRISFYYHSLIGAFTTIFLGLVISYMTKKDEAPVVKSLISPVSHFLLSEEHESQYRDVDQFSGITVIGVPADVYTYGATYWLVCLSSIFVVPLTIYIYLPVFYNLELTSTYEYLERRFDSKTKLLVSGFYIICTNLFLALTAYGPALVFSTATGIDVQVVSFVVCGICVFYTAIGGLRTVIWTDVLQFVVVFGSLASIFVISVRELGGFQTIWMRAVDGGRLDIFEFDLNPTKRDSFWIVVIGTTFQLLGQISSHPTSVQKFLALPTFKDAAWSVVFLALSLAFIYTFCVLIGLGINAKYFDCDPFITKQIARRGQLTPYYVMAFAENFPGVFGLFIAGMFSAAISQFSAVTLIGVPSDVYTFGAFYWFICLCQVLIFLLAAGVFYPVFFKAQLTTVYEYLEKRFDKKTRLLGSFLYVLRGNITLPVFIYGPALALSTVTGVKVSVIAFAISFICVFYTAIGGLKTVVWTDVLQLVVIMASTAVITWIGVKSTGGFSTVWNTALAGGRLDIFDFDFDPTKKDSFRLFLIGETIQLFNQANLSQSTVQKILTLLTFRDCVMSLLCQLIGMCLVMTSNVFLGLTIYARYADCDPLSIHKITKNDEIVSYYIMDIAGNIPGLSGLFMAAIVSAAIRIAFYYYSLIGAFMTIFLDLVINYMTKKDEAPVDNNHISPVSHLLPEADESQYRDIEYEYLVLVAMLIFSTLIGIYFGCFGSKQSTTAEYLFGGQKMKFFPIGLSITASQFSAVTLIGVPSDVYTFGAFYWLMCLCQVLIFFLAAGVFYPVFFKAQLTTVYEYLEKRFDNKTRLLGSFLYVLRGNIILPVLIYGPALALSTVTGVKVFVIAFTISLICVFYTAIGGLKTVVWTDVLQLVVIMAFTVVMTWIGVKSTGGFTTVWNTALAGGRLDIFDFDFNPTKKDSFWLFLFGETLQLFNQANLSQSTVQKILTLPTFRDCVMSLLCQLIGMCLVMTSNVFLGLTIYARYADCDPLSNHKITKRDEIVSYYIMDIAGNIPGLSGLFMAAIVSAAISQFSAITLIGVPSDVYTFGAFYWFVCLCYVPVFFLAAVVFYPVFFKAEVSTAYEYLEKRFDNKARLLGSFLYLLRENITLPLFIYSPALALSTVTGVKVSVIAIAISLICVFYTAIGGLKTVVWTDVLQFVIIMASTVAITWIGVKSTGGFSTVWNTALAGGRLDIFDFDFDPTKKDGFWLFLFGHTLQLFNYANLSQSTVQKILTLSTFRDCVM</sequence>
<evidence type="ECO:0000256" key="7">
    <source>
        <dbReference type="ARBA" id="ARBA00023053"/>
    </source>
</evidence>
<name>A0A8J6HQ46_TENMO</name>
<evidence type="ECO:0000256" key="3">
    <source>
        <dbReference type="ARBA" id="ARBA00022448"/>
    </source>
</evidence>
<accession>A0A8J6HQ46</accession>
<dbReference type="Gene3D" id="1.20.1730.10">
    <property type="entry name" value="Sodium/glucose cotransporter"/>
    <property type="match status" value="5"/>
</dbReference>
<evidence type="ECO:0000256" key="5">
    <source>
        <dbReference type="ARBA" id="ARBA00022692"/>
    </source>
</evidence>
<dbReference type="InterPro" id="IPR051163">
    <property type="entry name" value="Sodium:Solute_Symporter_SSF"/>
</dbReference>
<keyword evidence="7" id="KW-0915">Sodium</keyword>
<feature type="transmembrane region" description="Helical" evidence="11">
    <location>
        <begin position="283"/>
        <end position="301"/>
    </location>
</feature>
<organism evidence="12 13">
    <name type="scientific">Tenebrio molitor</name>
    <name type="common">Yellow mealworm beetle</name>
    <dbReference type="NCBI Taxonomy" id="7067"/>
    <lineage>
        <taxon>Eukaryota</taxon>
        <taxon>Metazoa</taxon>
        <taxon>Ecdysozoa</taxon>
        <taxon>Arthropoda</taxon>
        <taxon>Hexapoda</taxon>
        <taxon>Insecta</taxon>
        <taxon>Pterygota</taxon>
        <taxon>Neoptera</taxon>
        <taxon>Endopterygota</taxon>
        <taxon>Coleoptera</taxon>
        <taxon>Polyphaga</taxon>
        <taxon>Cucujiformia</taxon>
        <taxon>Tenebrionidae</taxon>
        <taxon>Tenebrio</taxon>
    </lineage>
</organism>
<keyword evidence="5 11" id="KW-0812">Transmembrane</keyword>
<dbReference type="GO" id="GO:0015293">
    <property type="term" value="F:symporter activity"/>
    <property type="evidence" value="ECO:0007669"/>
    <property type="project" value="TreeGrafter"/>
</dbReference>
<reference evidence="12" key="2">
    <citation type="submission" date="2021-08" db="EMBL/GenBank/DDBJ databases">
        <authorList>
            <person name="Eriksson T."/>
        </authorList>
    </citation>
    <scope>NUCLEOTIDE SEQUENCE</scope>
    <source>
        <strain evidence="12">Stoneville</strain>
        <tissue evidence="12">Whole head</tissue>
    </source>
</reference>
<feature type="transmembrane region" description="Helical" evidence="11">
    <location>
        <begin position="663"/>
        <end position="688"/>
    </location>
</feature>
<feature type="transmembrane region" description="Helical" evidence="11">
    <location>
        <begin position="229"/>
        <end position="250"/>
    </location>
</feature>
<evidence type="ECO:0000256" key="6">
    <source>
        <dbReference type="ARBA" id="ARBA00022989"/>
    </source>
</evidence>
<keyword evidence="6 11" id="KW-1133">Transmembrane helix</keyword>
<dbReference type="GO" id="GO:0006814">
    <property type="term" value="P:sodium ion transport"/>
    <property type="evidence" value="ECO:0007669"/>
    <property type="project" value="UniProtKB-KW"/>
</dbReference>
<proteinExistence type="inferred from homology"/>
<evidence type="ECO:0000256" key="11">
    <source>
        <dbReference type="SAM" id="Phobius"/>
    </source>
</evidence>
<dbReference type="GO" id="GO:0005886">
    <property type="term" value="C:plasma membrane"/>
    <property type="evidence" value="ECO:0007669"/>
    <property type="project" value="UniProtKB-SubCell"/>
</dbReference>
<dbReference type="InterPro" id="IPR001734">
    <property type="entry name" value="Na/solute_symporter"/>
</dbReference>
<feature type="transmembrane region" description="Helical" evidence="11">
    <location>
        <begin position="1298"/>
        <end position="1325"/>
    </location>
</feature>
<comment type="subcellular location">
    <subcellularLocation>
        <location evidence="1">Cell membrane</location>
        <topology evidence="1">Multi-pass membrane protein</topology>
    </subcellularLocation>
</comment>
<dbReference type="PANTHER" id="PTHR42985">
    <property type="entry name" value="SODIUM-COUPLED MONOCARBOXYLATE TRANSPORTER"/>
    <property type="match status" value="1"/>
</dbReference>
<keyword evidence="13" id="KW-1185">Reference proteome</keyword>
<keyword evidence="8" id="KW-0406">Ion transport</keyword>
<evidence type="ECO:0000256" key="2">
    <source>
        <dbReference type="ARBA" id="ARBA00006434"/>
    </source>
</evidence>
<feature type="transmembrane region" description="Helical" evidence="11">
    <location>
        <begin position="1345"/>
        <end position="1370"/>
    </location>
</feature>
<protein>
    <submittedName>
        <fullName evidence="12">Uncharacterized protein</fullName>
    </submittedName>
</protein>
<dbReference type="Proteomes" id="UP000719412">
    <property type="component" value="Unassembled WGS sequence"/>
</dbReference>
<evidence type="ECO:0000256" key="8">
    <source>
        <dbReference type="ARBA" id="ARBA00023065"/>
    </source>
</evidence>
<comment type="similarity">
    <text evidence="2">Belongs to the sodium:solute symporter (SSF) (TC 2.A.21) family.</text>
</comment>
<feature type="transmembrane region" description="Helical" evidence="11">
    <location>
        <begin position="1452"/>
        <end position="1470"/>
    </location>
</feature>
<dbReference type="PANTHER" id="PTHR42985:SF21">
    <property type="entry name" value="SODIUM-DEPENDENT MULTIVITAMIN TRANSPORTER-LIKE PROTEIN"/>
    <property type="match status" value="1"/>
</dbReference>
<feature type="transmembrane region" description="Helical" evidence="11">
    <location>
        <begin position="422"/>
        <end position="441"/>
    </location>
</feature>
<dbReference type="Pfam" id="PF00474">
    <property type="entry name" value="SSF"/>
    <property type="match status" value="3"/>
</dbReference>
<keyword evidence="10" id="KW-0739">Sodium transport</keyword>
<feature type="transmembrane region" description="Helical" evidence="11">
    <location>
        <begin position="1165"/>
        <end position="1183"/>
    </location>
</feature>
<feature type="transmembrane region" description="Helical" evidence="11">
    <location>
        <begin position="453"/>
        <end position="471"/>
    </location>
</feature>
<feature type="transmembrane region" description="Helical" evidence="11">
    <location>
        <begin position="1029"/>
        <end position="1047"/>
    </location>
</feature>
<feature type="transmembrane region" description="Helical" evidence="11">
    <location>
        <begin position="990"/>
        <end position="1009"/>
    </location>
</feature>
<feature type="transmembrane region" description="Helical" evidence="11">
    <location>
        <begin position="1104"/>
        <end position="1123"/>
    </location>
</feature>
<feature type="transmembrane region" description="Helical" evidence="11">
    <location>
        <begin position="139"/>
        <end position="158"/>
    </location>
</feature>
<evidence type="ECO:0000256" key="10">
    <source>
        <dbReference type="ARBA" id="ARBA00023201"/>
    </source>
</evidence>
<feature type="transmembrane region" description="Helical" evidence="11">
    <location>
        <begin position="1135"/>
        <end position="1153"/>
    </location>
</feature>
<dbReference type="PROSITE" id="PS50283">
    <property type="entry name" value="NA_SOLUT_SYMP_3"/>
    <property type="match status" value="5"/>
</dbReference>
<feature type="transmembrane region" description="Helical" evidence="11">
    <location>
        <begin position="1422"/>
        <end position="1440"/>
    </location>
</feature>
<feature type="transmembrane region" description="Helical" evidence="11">
    <location>
        <begin position="569"/>
        <end position="594"/>
    </location>
</feature>
<feature type="transmembrane region" description="Helical" evidence="11">
    <location>
        <begin position="1391"/>
        <end position="1410"/>
    </location>
</feature>
<evidence type="ECO:0000313" key="13">
    <source>
        <dbReference type="Proteomes" id="UP000719412"/>
    </source>
</evidence>
<gene>
    <name evidence="12" type="ORF">GEV33_004076</name>
</gene>
<feature type="transmembrane region" description="Helical" evidence="11">
    <location>
        <begin position="740"/>
        <end position="758"/>
    </location>
</feature>
<feature type="transmembrane region" description="Helical" evidence="11">
    <location>
        <begin position="933"/>
        <end position="955"/>
    </location>
</feature>
<dbReference type="EMBL" id="JABDTM020016803">
    <property type="protein sequence ID" value="KAH0818715.1"/>
    <property type="molecule type" value="Genomic_DNA"/>
</dbReference>
<evidence type="ECO:0000256" key="1">
    <source>
        <dbReference type="ARBA" id="ARBA00004651"/>
    </source>
</evidence>
<reference evidence="12" key="1">
    <citation type="journal article" date="2020" name="J Insects Food Feed">
        <title>The yellow mealworm (Tenebrio molitor) genome: a resource for the emerging insects as food and feed industry.</title>
        <authorList>
            <person name="Eriksson T."/>
            <person name="Andere A."/>
            <person name="Kelstrup H."/>
            <person name="Emery V."/>
            <person name="Picard C."/>
        </authorList>
    </citation>
    <scope>NUCLEOTIDE SEQUENCE</scope>
    <source>
        <strain evidence="12">Stoneville</strain>
        <tissue evidence="12">Whole head</tissue>
    </source>
</reference>